<evidence type="ECO:0000256" key="4">
    <source>
        <dbReference type="ARBA" id="ARBA00022630"/>
    </source>
</evidence>
<comment type="similarity">
    <text evidence="1 16">Belongs to the class-I pyridine nucleotide-disulfide oxidoreductase family.</text>
</comment>
<dbReference type="GO" id="GO:0016152">
    <property type="term" value="F:mercury (II) reductase (NADP+) activity"/>
    <property type="evidence" value="ECO:0007669"/>
    <property type="project" value="UniProtKB-EC"/>
</dbReference>
<evidence type="ECO:0000256" key="2">
    <source>
        <dbReference type="ARBA" id="ARBA00011738"/>
    </source>
</evidence>
<evidence type="ECO:0000259" key="19">
    <source>
        <dbReference type="PROSITE" id="PS50937"/>
    </source>
</evidence>
<dbReference type="PROSITE" id="PS50937">
    <property type="entry name" value="HTH_MERR_2"/>
    <property type="match status" value="1"/>
</dbReference>
<dbReference type="InterPro" id="IPR036188">
    <property type="entry name" value="FAD/NAD-bd_sf"/>
</dbReference>
<dbReference type="InterPro" id="IPR011797">
    <property type="entry name" value="MerD"/>
</dbReference>
<evidence type="ECO:0000256" key="1">
    <source>
        <dbReference type="ARBA" id="ARBA00007532"/>
    </source>
</evidence>
<dbReference type="SMART" id="SM00422">
    <property type="entry name" value="HTH_MERR"/>
    <property type="match status" value="1"/>
</dbReference>
<organism evidence="20">
    <name type="scientific">Klebsiella pneumoniae</name>
    <dbReference type="NCBI Taxonomy" id="573"/>
    <lineage>
        <taxon>Bacteria</taxon>
        <taxon>Pseudomonadati</taxon>
        <taxon>Pseudomonadota</taxon>
        <taxon>Gammaproteobacteria</taxon>
        <taxon>Enterobacterales</taxon>
        <taxon>Enterobacteriaceae</taxon>
        <taxon>Klebsiella/Raoultella group</taxon>
        <taxon>Klebsiella</taxon>
        <taxon>Klebsiella pneumoniae complex</taxon>
    </lineage>
</organism>
<dbReference type="CDD" id="cd00371">
    <property type="entry name" value="HMA"/>
    <property type="match status" value="1"/>
</dbReference>
<dbReference type="PANTHER" id="PTHR43014:SF2">
    <property type="entry name" value="MERCURIC REDUCTASE"/>
    <property type="match status" value="1"/>
</dbReference>
<dbReference type="SUPFAM" id="SSF46955">
    <property type="entry name" value="Putative DNA-binding domain"/>
    <property type="match status" value="1"/>
</dbReference>
<dbReference type="GO" id="GO:0003677">
    <property type="term" value="F:DNA binding"/>
    <property type="evidence" value="ECO:0007669"/>
    <property type="project" value="UniProtKB-KW"/>
</dbReference>
<dbReference type="Gene3D" id="3.30.390.30">
    <property type="match status" value="1"/>
</dbReference>
<evidence type="ECO:0000256" key="5">
    <source>
        <dbReference type="ARBA" id="ARBA00022723"/>
    </source>
</evidence>
<keyword evidence="6 16" id="KW-0274">FAD</keyword>
<dbReference type="Pfam" id="PF02852">
    <property type="entry name" value="Pyr_redox_dim"/>
    <property type="match status" value="1"/>
</dbReference>
<dbReference type="PRINTS" id="PR00945">
    <property type="entry name" value="HGRDTASE"/>
</dbReference>
<keyword evidence="5 16" id="KW-0479">Metal-binding</keyword>
<keyword evidence="7 16" id="KW-0521">NADP</keyword>
<dbReference type="PANTHER" id="PTHR43014">
    <property type="entry name" value="MERCURIC REDUCTASE"/>
    <property type="match status" value="1"/>
</dbReference>
<geneLocation type="plasmid" evidence="20">
    <name>p628-KPC</name>
</geneLocation>
<dbReference type="CDD" id="cd01111">
    <property type="entry name" value="HTH_MerD"/>
    <property type="match status" value="1"/>
</dbReference>
<dbReference type="NCBIfam" id="TIGR02053">
    <property type="entry name" value="MerA"/>
    <property type="match status" value="1"/>
</dbReference>
<evidence type="ECO:0000256" key="12">
    <source>
        <dbReference type="ARBA" id="ARBA00023157"/>
    </source>
</evidence>
<keyword evidence="12" id="KW-1015">Disulfide bond</keyword>
<dbReference type="GO" id="GO:0045892">
    <property type="term" value="P:negative regulation of DNA-templated transcription"/>
    <property type="evidence" value="ECO:0007669"/>
    <property type="project" value="InterPro"/>
</dbReference>
<dbReference type="NCBIfam" id="TIGR02054">
    <property type="entry name" value="MerD"/>
    <property type="match status" value="1"/>
</dbReference>
<dbReference type="NCBIfam" id="NF033783">
    <property type="entry name" value="coreg_MerD"/>
    <property type="match status" value="1"/>
</dbReference>
<dbReference type="Gene3D" id="1.10.1660.10">
    <property type="match status" value="1"/>
</dbReference>
<dbReference type="GO" id="GO:0016668">
    <property type="term" value="F:oxidoreductase activity, acting on a sulfur group of donors, NAD(P) as acceptor"/>
    <property type="evidence" value="ECO:0007669"/>
    <property type="project" value="InterPro"/>
</dbReference>
<protein>
    <recommendedName>
        <fullName evidence="16">Mercuric reductase</fullName>
        <ecNumber evidence="16">1.16.1.1</ecNumber>
    </recommendedName>
    <alternativeName>
        <fullName evidence="16">Hg(II) reductase</fullName>
    </alternativeName>
</protein>
<evidence type="ECO:0000256" key="17">
    <source>
        <dbReference type="SAM" id="MobiDB-lite"/>
    </source>
</evidence>
<evidence type="ECO:0000313" key="20">
    <source>
        <dbReference type="EMBL" id="ALA08985.1"/>
    </source>
</evidence>
<dbReference type="PROSITE" id="PS01047">
    <property type="entry name" value="HMA_1"/>
    <property type="match status" value="1"/>
</dbReference>
<accession>A0A0K2CT49</accession>
<evidence type="ECO:0000256" key="11">
    <source>
        <dbReference type="ARBA" id="ARBA00023125"/>
    </source>
</evidence>
<keyword evidence="8 16" id="KW-0476">Mercury</keyword>
<keyword evidence="11" id="KW-0238">DNA-binding</keyword>
<evidence type="ECO:0000256" key="14">
    <source>
        <dbReference type="ARBA" id="ARBA00023284"/>
    </source>
</evidence>
<dbReference type="InterPro" id="IPR009061">
    <property type="entry name" value="DNA-bd_dom_put_sf"/>
</dbReference>
<dbReference type="Pfam" id="PF00403">
    <property type="entry name" value="HMA"/>
    <property type="match status" value="1"/>
</dbReference>
<dbReference type="PROSITE" id="PS00076">
    <property type="entry name" value="PYRIDINE_REDOX_1"/>
    <property type="match status" value="1"/>
</dbReference>
<keyword evidence="9 16" id="KW-0560">Oxidoreductase</keyword>
<dbReference type="InterPro" id="IPR004099">
    <property type="entry name" value="Pyr_nucl-diS_OxRdtase_dimer"/>
</dbReference>
<dbReference type="InterPro" id="IPR023753">
    <property type="entry name" value="FAD/NAD-binding_dom"/>
</dbReference>
<name>A0A0K2CT49_KLEPN</name>
<dbReference type="InterPro" id="IPR021179">
    <property type="entry name" value="Mercury_reductase_MerA"/>
</dbReference>
<keyword evidence="10" id="KW-0805">Transcription regulation</keyword>
<dbReference type="Gene3D" id="3.50.50.60">
    <property type="entry name" value="FAD/NAD(P)-binding domain"/>
    <property type="match status" value="2"/>
</dbReference>
<dbReference type="InterPro" id="IPR036163">
    <property type="entry name" value="HMA_dom_sf"/>
</dbReference>
<dbReference type="Gene3D" id="3.30.70.100">
    <property type="match status" value="1"/>
</dbReference>
<sequence>MSTLKITGMTCDSCAVHVKDALEKVPGVQSADVSYAKGSAKLAIEVGTSPDALTAAVAGLGYRATLADAPSVSTPGGLLDKMRDLLGRNDKTGSSGALHIAVIGSGGAAMAAALKAVEQGARVTLIERGTIGGTCVNVGCVPSKIMIRAAHIAHLRRESPFDGGIAATTPTIQRTALLAQQQARVDELRHAKYEGILEGNPAITVLHGSARFKDNRNLIVQLNDGGERVVAFDRCLIATGASPAVPPIPGLKDTPYWTSTEALVSETIPKRLAVIGSSVVALELAQAFARLGAKVTILARSTLFFREDPAIGEAVTAAFRMEGIEVREHTQASQVAYINGEGDGEFVLTTAHGELRADKLLVATGRAPNTRKLALDATGVTLTPQGAIVIDPGMRTSVEHIYAAGDCTDQPQFVYVAAAAGTRAAINMTGGDAALNLTAMPAVVFTDPQVATVGYSEAEAHHDGIKTDSRTLTLDNVPRALANFDTRGFIKLVVEERQRTTDRRAGSGPGSGRTDPDGRTGDSQPDDGAGTGRPVVPLPDDGRRVEARGADLQQGCEAAFLLRRVRTRRCAMSAYTVSQLAHNAGVSVHIVRDYLVRGLLRPVACTTGGYGVFDDAALQRLCFVRAAFEAGIGLDALARLCRALDAADGAQAAAQLAVLRQLVERRRAALAHLDAQLASMPAERAHEEALP</sequence>
<evidence type="ECO:0000256" key="6">
    <source>
        <dbReference type="ARBA" id="ARBA00022827"/>
    </source>
</evidence>
<dbReference type="EMBL" id="KP987218">
    <property type="protein sequence ID" value="ALA08985.1"/>
    <property type="molecule type" value="Genomic_DNA"/>
</dbReference>
<dbReference type="InterPro" id="IPR006121">
    <property type="entry name" value="HMA_dom"/>
</dbReference>
<dbReference type="InterPro" id="IPR012999">
    <property type="entry name" value="Pyr_OxRdtase_I_AS"/>
</dbReference>
<feature type="domain" description="HTH merR-type" evidence="19">
    <location>
        <begin position="574"/>
        <end position="643"/>
    </location>
</feature>
<evidence type="ECO:0000256" key="7">
    <source>
        <dbReference type="ARBA" id="ARBA00022857"/>
    </source>
</evidence>
<evidence type="ECO:0000256" key="10">
    <source>
        <dbReference type="ARBA" id="ARBA00023015"/>
    </source>
</evidence>
<evidence type="ECO:0000256" key="16">
    <source>
        <dbReference type="RuleBase" id="RU361223"/>
    </source>
</evidence>
<evidence type="ECO:0000256" key="9">
    <source>
        <dbReference type="ARBA" id="ARBA00023002"/>
    </source>
</evidence>
<dbReference type="GO" id="GO:0045340">
    <property type="term" value="F:mercury ion binding"/>
    <property type="evidence" value="ECO:0007669"/>
    <property type="project" value="InterPro"/>
</dbReference>
<comment type="catalytic activity">
    <reaction evidence="15 16">
        <text>Hg + NADP(+) + H(+) = Hg(2+) + NADPH</text>
        <dbReference type="Rhea" id="RHEA:23856"/>
        <dbReference type="ChEBI" id="CHEBI:15378"/>
        <dbReference type="ChEBI" id="CHEBI:16170"/>
        <dbReference type="ChEBI" id="CHEBI:16793"/>
        <dbReference type="ChEBI" id="CHEBI:57783"/>
        <dbReference type="ChEBI" id="CHEBI:58349"/>
        <dbReference type="EC" id="1.16.1.1"/>
    </reaction>
</comment>
<dbReference type="GO" id="GO:0050787">
    <property type="term" value="P:detoxification of mercury ion"/>
    <property type="evidence" value="ECO:0007669"/>
    <property type="project" value="InterPro"/>
</dbReference>
<reference evidence="20" key="1">
    <citation type="journal article" date="2015" name="Front. Microbiol.">
        <title>Complete sequences of KPC-2-encoding plasmid p628-KPC and CTX-M-55-encoding p628-CTXM coexisted in Klebsiella pneumoniae.</title>
        <authorList>
            <person name="Wang L."/>
            <person name="Fang H."/>
            <person name="Feng J."/>
            <person name="Yin Z."/>
            <person name="Xie X."/>
            <person name="Zhu X."/>
            <person name="Wang J."/>
            <person name="Chen W."/>
            <person name="Yang R."/>
            <person name="Du H."/>
            <person name="Zhou D."/>
        </authorList>
    </citation>
    <scope>NUCLEOTIDE SEQUENCE</scope>
    <source>
        <strain evidence="20">628</strain>
        <plasmid evidence="20">p628-KPC</plasmid>
    </source>
</reference>
<evidence type="ECO:0000259" key="18">
    <source>
        <dbReference type="PROSITE" id="PS50846"/>
    </source>
</evidence>
<dbReference type="GO" id="GO:0050660">
    <property type="term" value="F:flavin adenine dinucleotide binding"/>
    <property type="evidence" value="ECO:0007669"/>
    <property type="project" value="InterPro"/>
</dbReference>
<evidence type="ECO:0000256" key="8">
    <source>
        <dbReference type="ARBA" id="ARBA00022914"/>
    </source>
</evidence>
<dbReference type="Pfam" id="PF13411">
    <property type="entry name" value="MerR_1"/>
    <property type="match status" value="1"/>
</dbReference>
<dbReference type="PRINTS" id="PR00040">
    <property type="entry name" value="HTHMERR"/>
</dbReference>
<keyword evidence="13" id="KW-0804">Transcription</keyword>
<dbReference type="SUPFAM" id="SSF55008">
    <property type="entry name" value="HMA, heavy metal-associated domain"/>
    <property type="match status" value="1"/>
</dbReference>
<evidence type="ECO:0000256" key="13">
    <source>
        <dbReference type="ARBA" id="ARBA00023163"/>
    </source>
</evidence>
<keyword evidence="3" id="KW-0475">Mercuric resistance</keyword>
<keyword evidence="4 16" id="KW-0285">Flavoprotein</keyword>
<feature type="domain" description="HMA" evidence="18">
    <location>
        <begin position="1"/>
        <end position="65"/>
    </location>
</feature>
<dbReference type="NCBIfam" id="NF010311">
    <property type="entry name" value="PRK13748.1"/>
    <property type="match status" value="1"/>
</dbReference>
<dbReference type="Pfam" id="PF07992">
    <property type="entry name" value="Pyr_redox_2"/>
    <property type="match status" value="1"/>
</dbReference>
<dbReference type="GO" id="GO:0003955">
    <property type="term" value="F:NAD(P)H dehydrogenase (quinone) activity"/>
    <property type="evidence" value="ECO:0007669"/>
    <property type="project" value="TreeGrafter"/>
</dbReference>
<evidence type="ECO:0000256" key="15">
    <source>
        <dbReference type="ARBA" id="ARBA00048984"/>
    </source>
</evidence>
<feature type="region of interest" description="Disordered" evidence="17">
    <location>
        <begin position="498"/>
        <end position="542"/>
    </location>
</feature>
<evidence type="ECO:0000256" key="3">
    <source>
        <dbReference type="ARBA" id="ARBA00022466"/>
    </source>
</evidence>
<dbReference type="AlphaFoldDB" id="A0A0K2CT49"/>
<keyword evidence="20" id="KW-0614">Plasmid</keyword>
<dbReference type="EC" id="1.16.1.1" evidence="16"/>
<keyword evidence="14" id="KW-0676">Redox-active center</keyword>
<dbReference type="PROSITE" id="PS50846">
    <property type="entry name" value="HMA_2"/>
    <property type="match status" value="1"/>
</dbReference>
<proteinExistence type="inferred from homology"/>
<gene>
    <name evidence="16 20" type="primary">merA</name>
    <name evidence="20" type="ORF">p628KPC_028</name>
</gene>
<dbReference type="SUPFAM" id="SSF51905">
    <property type="entry name" value="FAD/NAD(P)-binding domain"/>
    <property type="match status" value="1"/>
</dbReference>
<dbReference type="InterPro" id="IPR016156">
    <property type="entry name" value="FAD/NAD-linked_Rdtase_dimer_sf"/>
</dbReference>
<dbReference type="GO" id="GO:0050661">
    <property type="term" value="F:NADP binding"/>
    <property type="evidence" value="ECO:0007669"/>
    <property type="project" value="InterPro"/>
</dbReference>
<dbReference type="InterPro" id="IPR000551">
    <property type="entry name" value="MerR-type_HTH_dom"/>
</dbReference>
<comment type="subunit">
    <text evidence="2 16">Homodimer.</text>
</comment>
<comment type="cofactor">
    <cofactor evidence="16">
        <name>FAD</name>
        <dbReference type="ChEBI" id="CHEBI:57692"/>
    </cofactor>
    <text evidence="16">Binds 1 FAD per subunit.</text>
</comment>
<dbReference type="InterPro" id="IPR017969">
    <property type="entry name" value="Heavy-metal-associated_CS"/>
</dbReference>